<proteinExistence type="predicted"/>
<protein>
    <submittedName>
        <fullName evidence="1">Uncharacterized protein</fullName>
    </submittedName>
</protein>
<organism evidence="1 2">
    <name type="scientific">Alternaria dauci</name>
    <dbReference type="NCBI Taxonomy" id="48095"/>
    <lineage>
        <taxon>Eukaryota</taxon>
        <taxon>Fungi</taxon>
        <taxon>Dikarya</taxon>
        <taxon>Ascomycota</taxon>
        <taxon>Pezizomycotina</taxon>
        <taxon>Dothideomycetes</taxon>
        <taxon>Pleosporomycetidae</taxon>
        <taxon>Pleosporales</taxon>
        <taxon>Pleosporineae</taxon>
        <taxon>Pleosporaceae</taxon>
        <taxon>Alternaria</taxon>
        <taxon>Alternaria sect. Porri</taxon>
    </lineage>
</organism>
<dbReference type="GeneID" id="96088724"/>
<gene>
    <name evidence="1" type="ORF">ACET3X_008402</name>
</gene>
<dbReference type="Proteomes" id="UP001578633">
    <property type="component" value="Chromosome 8"/>
</dbReference>
<sequence>MFKLSMIEAAAYCSSISNAVFEVTKWKVLLKRSGFSGFEGSNIQSPLEEIGERKEKMLWLRTDFKIKDFETGTSYTMAQFRRHVPKTVTYSETNTFILSDLSTPVSVTSGKSDSYSLTENVTSPSDLNGEIYPLPKSEMQVIFEVRLDGKPHPKSYARLPCIGPFENWDQVNSLAVRYEWEHPRGSGKWRLRYVQARQLLAKRARDIPGSLTRYALAVTYIHWLFGAGRATFPSWIAPPGKARVLQLVYDYMSQSIRIQVPGQYQMLPSTRRSNATLESMMESYNLGKFEDVDTLKAYQSKARETCDLCMFLQYMAKGSPEMGTSCERTGNTCSNCCKWGLPRCPWTPGLVSETAIMTIQGSGTGNISGDEEVTFYRVREILIARAEAIQQPETNTFAQELVALQKQELRDESDIEHDDEDEV</sequence>
<dbReference type="RefSeq" id="XP_069304004.1">
    <property type="nucleotide sequence ID" value="XM_069454571.1"/>
</dbReference>
<reference evidence="1 2" key="1">
    <citation type="submission" date="2024-09" db="EMBL/GenBank/DDBJ databases">
        <title>T2T genomes of carrot and Alternaria dauci and their utility for understanding host-pathogen interaction during carrot leaf blight disease.</title>
        <authorList>
            <person name="Liu W."/>
            <person name="Xu S."/>
            <person name="Ou C."/>
            <person name="Liu X."/>
            <person name="Zhuang F."/>
            <person name="Deng X.W."/>
        </authorList>
    </citation>
    <scope>NUCLEOTIDE SEQUENCE [LARGE SCALE GENOMIC DNA]</scope>
    <source>
        <strain evidence="1 2">A2016</strain>
    </source>
</reference>
<comment type="caution">
    <text evidence="1">The sequence shown here is derived from an EMBL/GenBank/DDBJ whole genome shotgun (WGS) entry which is preliminary data.</text>
</comment>
<name>A0ABR3UAR7_9PLEO</name>
<keyword evidence="2" id="KW-1185">Reference proteome</keyword>
<evidence type="ECO:0000313" key="2">
    <source>
        <dbReference type="Proteomes" id="UP001578633"/>
    </source>
</evidence>
<accession>A0ABR3UAR7</accession>
<evidence type="ECO:0000313" key="1">
    <source>
        <dbReference type="EMBL" id="KAL1793420.1"/>
    </source>
</evidence>
<dbReference type="EMBL" id="JBHGVX010000008">
    <property type="protein sequence ID" value="KAL1793420.1"/>
    <property type="molecule type" value="Genomic_DNA"/>
</dbReference>